<dbReference type="SMART" id="SM00867">
    <property type="entry name" value="YceI"/>
    <property type="match status" value="1"/>
</dbReference>
<feature type="domain" description="Lipid/polyisoprenoid-binding YceI-like" evidence="1">
    <location>
        <begin position="5"/>
        <end position="175"/>
    </location>
</feature>
<comment type="caution">
    <text evidence="2">The sequence shown here is derived from an EMBL/GenBank/DDBJ whole genome shotgun (WGS) entry which is preliminary data.</text>
</comment>
<dbReference type="Pfam" id="PF04264">
    <property type="entry name" value="YceI"/>
    <property type="match status" value="1"/>
</dbReference>
<dbReference type="PANTHER" id="PTHR34406:SF1">
    <property type="entry name" value="PROTEIN YCEI"/>
    <property type="match status" value="1"/>
</dbReference>
<evidence type="ECO:0000313" key="3">
    <source>
        <dbReference type="Proteomes" id="UP000808349"/>
    </source>
</evidence>
<name>A0A9D7SA00_9BACT</name>
<dbReference type="Proteomes" id="UP000808349">
    <property type="component" value="Unassembled WGS sequence"/>
</dbReference>
<organism evidence="2 3">
    <name type="scientific">Candidatus Defluviibacterium haderslevense</name>
    <dbReference type="NCBI Taxonomy" id="2981993"/>
    <lineage>
        <taxon>Bacteria</taxon>
        <taxon>Pseudomonadati</taxon>
        <taxon>Bacteroidota</taxon>
        <taxon>Saprospiria</taxon>
        <taxon>Saprospirales</taxon>
        <taxon>Saprospiraceae</taxon>
        <taxon>Candidatus Defluviibacterium</taxon>
    </lineage>
</organism>
<reference evidence="2 3" key="1">
    <citation type="submission" date="2020-10" db="EMBL/GenBank/DDBJ databases">
        <title>Connecting structure to function with the recovery of over 1000 high-quality activated sludge metagenome-assembled genomes encoding full-length rRNA genes using long-read sequencing.</title>
        <authorList>
            <person name="Singleton C.M."/>
            <person name="Petriglieri F."/>
            <person name="Kristensen J.M."/>
            <person name="Kirkegaard R.H."/>
            <person name="Michaelsen T.Y."/>
            <person name="Andersen M.H."/>
            <person name="Karst S.M."/>
            <person name="Dueholm M.S."/>
            <person name="Nielsen P.H."/>
            <person name="Albertsen M."/>
        </authorList>
    </citation>
    <scope>NUCLEOTIDE SEQUENCE [LARGE SCALE GENOMIC DNA]</scope>
    <source>
        <strain evidence="2">Ribe_18-Q3-R11-54_BAT3C.373</strain>
    </source>
</reference>
<sequence>MNQTAWVIDKAHSEVSFKIRHLMISNVKGAFKIFDANIIITGVDFSTAEIDFWIDVTSINTGDLKRDEHLLSEEFFNAKVHKQISFVSSTLGNPDQEGIHELWGELTMNGIVKNIKLNVQFGGIANDPWGNTKAGFEVTGILKRSDWDLKWNTMMETGGLMVSDDVNISCEIQLLKKGISDQTMTLQKEEEIVSFQTK</sequence>
<gene>
    <name evidence="2" type="ORF">IPO85_11555</name>
</gene>
<proteinExistence type="predicted"/>
<dbReference type="PANTHER" id="PTHR34406">
    <property type="entry name" value="PROTEIN YCEI"/>
    <property type="match status" value="1"/>
</dbReference>
<dbReference type="AlphaFoldDB" id="A0A9D7SA00"/>
<accession>A0A9D7SA00</accession>
<dbReference type="Gene3D" id="2.40.128.110">
    <property type="entry name" value="Lipid/polyisoprenoid-binding, YceI-like"/>
    <property type="match status" value="1"/>
</dbReference>
<dbReference type="SUPFAM" id="SSF101874">
    <property type="entry name" value="YceI-like"/>
    <property type="match status" value="1"/>
</dbReference>
<evidence type="ECO:0000313" key="2">
    <source>
        <dbReference type="EMBL" id="MBK9718126.1"/>
    </source>
</evidence>
<dbReference type="InterPro" id="IPR007372">
    <property type="entry name" value="Lipid/polyisoprenoid-bd_YceI"/>
</dbReference>
<dbReference type="InterPro" id="IPR036761">
    <property type="entry name" value="TTHA0802/YceI-like_sf"/>
</dbReference>
<evidence type="ECO:0000259" key="1">
    <source>
        <dbReference type="SMART" id="SM00867"/>
    </source>
</evidence>
<dbReference type="EMBL" id="JADKFW010000007">
    <property type="protein sequence ID" value="MBK9718126.1"/>
    <property type="molecule type" value="Genomic_DNA"/>
</dbReference>
<protein>
    <submittedName>
        <fullName evidence="2">YceI family protein</fullName>
    </submittedName>
</protein>